<evidence type="ECO:0000313" key="3">
    <source>
        <dbReference type="EMBL" id="VEN40391.1"/>
    </source>
</evidence>
<dbReference type="PRINTS" id="PR00081">
    <property type="entry name" value="GDHRDH"/>
</dbReference>
<sequence length="339" mass="38084">MSVIDKLLETITMVVTYVSVLLKFPTRLFSARCITPNRLDKKTAIVTGSNTGIGKYTVKDFFERGARVIMACRNVHLAEEAAKDIKESCRGKSNLGELVVVKLDLSSLKSVRNCAKEILEKEKRIDLLVNNAGVMMCPYSKTEDGFEMQMGTNHLGHFLFTMLLLPTICKSAPARIVNVSSLAHELSSPIDFSDLNWEKRRYSSIGAYEQSKLANVLFTKELARRLRENKIKDVNVYTLHPGVIKTDLGRHLSSTFIPGLSTIFSWSTALFFKSVEQGAQTTIYCAVHDECANDSGLYYKECEVAKNSKLADDLEVAEQLWNTSWKLVGLDNNYNPFKK</sequence>
<dbReference type="InterPro" id="IPR036291">
    <property type="entry name" value="NAD(P)-bd_dom_sf"/>
</dbReference>
<keyword evidence="1" id="KW-0560">Oxidoreductase</keyword>
<dbReference type="InterPro" id="IPR002347">
    <property type="entry name" value="SDR_fam"/>
</dbReference>
<dbReference type="EMBL" id="CAACVG010006532">
    <property type="protein sequence ID" value="VEN40391.1"/>
    <property type="molecule type" value="Genomic_DNA"/>
</dbReference>
<dbReference type="Proteomes" id="UP000410492">
    <property type="component" value="Unassembled WGS sequence"/>
</dbReference>
<protein>
    <submittedName>
        <fullName evidence="3">Uncharacterized protein</fullName>
    </submittedName>
</protein>
<keyword evidence="4" id="KW-1185">Reference proteome</keyword>
<dbReference type="PANTHER" id="PTHR43157:SF73">
    <property type="entry name" value="WW DOMAIN-CONTAINING OXIDOREDUCTASE-LIKE PROTEIN"/>
    <property type="match status" value="1"/>
</dbReference>
<dbReference type="Gene3D" id="3.40.50.720">
    <property type="entry name" value="NAD(P)-binding Rossmann-like Domain"/>
    <property type="match status" value="1"/>
</dbReference>
<proteinExistence type="inferred from homology"/>
<evidence type="ECO:0000256" key="1">
    <source>
        <dbReference type="ARBA" id="ARBA00023002"/>
    </source>
</evidence>
<dbReference type="OrthoDB" id="191139at2759"/>
<accession>A0A653BYS9</accession>
<dbReference type="Pfam" id="PF00106">
    <property type="entry name" value="adh_short"/>
    <property type="match status" value="1"/>
</dbReference>
<evidence type="ECO:0000313" key="4">
    <source>
        <dbReference type="Proteomes" id="UP000410492"/>
    </source>
</evidence>
<name>A0A653BYS9_CALMS</name>
<dbReference type="AlphaFoldDB" id="A0A653BYS9"/>
<comment type="similarity">
    <text evidence="2">Belongs to the short-chain dehydrogenases/reductases (SDR) family.</text>
</comment>
<dbReference type="PRINTS" id="PR00080">
    <property type="entry name" value="SDRFAMILY"/>
</dbReference>
<dbReference type="GO" id="GO:0016491">
    <property type="term" value="F:oxidoreductase activity"/>
    <property type="evidence" value="ECO:0007669"/>
    <property type="project" value="UniProtKB-KW"/>
</dbReference>
<dbReference type="SUPFAM" id="SSF51735">
    <property type="entry name" value="NAD(P)-binding Rossmann-fold domains"/>
    <property type="match status" value="1"/>
</dbReference>
<reference evidence="3 4" key="1">
    <citation type="submission" date="2019-01" db="EMBL/GenBank/DDBJ databases">
        <authorList>
            <person name="Sayadi A."/>
        </authorList>
    </citation>
    <scope>NUCLEOTIDE SEQUENCE [LARGE SCALE GENOMIC DNA]</scope>
</reference>
<gene>
    <name evidence="3" type="ORF">CALMAC_LOCUS4568</name>
</gene>
<organism evidence="3 4">
    <name type="scientific">Callosobruchus maculatus</name>
    <name type="common">Southern cowpea weevil</name>
    <name type="synonym">Pulse bruchid</name>
    <dbReference type="NCBI Taxonomy" id="64391"/>
    <lineage>
        <taxon>Eukaryota</taxon>
        <taxon>Metazoa</taxon>
        <taxon>Ecdysozoa</taxon>
        <taxon>Arthropoda</taxon>
        <taxon>Hexapoda</taxon>
        <taxon>Insecta</taxon>
        <taxon>Pterygota</taxon>
        <taxon>Neoptera</taxon>
        <taxon>Endopterygota</taxon>
        <taxon>Coleoptera</taxon>
        <taxon>Polyphaga</taxon>
        <taxon>Cucujiformia</taxon>
        <taxon>Chrysomeloidea</taxon>
        <taxon>Chrysomelidae</taxon>
        <taxon>Bruchinae</taxon>
        <taxon>Bruchini</taxon>
        <taxon>Callosobruchus</taxon>
    </lineage>
</organism>
<evidence type="ECO:0000256" key="2">
    <source>
        <dbReference type="RuleBase" id="RU000363"/>
    </source>
</evidence>
<dbReference type="PANTHER" id="PTHR43157">
    <property type="entry name" value="PHOSPHATIDYLINOSITOL-GLYCAN BIOSYNTHESIS CLASS F PROTEIN-RELATED"/>
    <property type="match status" value="1"/>
</dbReference>